<dbReference type="InterPro" id="IPR023352">
    <property type="entry name" value="MAPEG-like_dom_sf"/>
</dbReference>
<organism evidence="6 7">
    <name type="scientific">Melanomma pulvis-pyrius CBS 109.77</name>
    <dbReference type="NCBI Taxonomy" id="1314802"/>
    <lineage>
        <taxon>Eukaryota</taxon>
        <taxon>Fungi</taxon>
        <taxon>Dikarya</taxon>
        <taxon>Ascomycota</taxon>
        <taxon>Pezizomycotina</taxon>
        <taxon>Dothideomycetes</taxon>
        <taxon>Pleosporomycetidae</taxon>
        <taxon>Pleosporales</taxon>
        <taxon>Melanommataceae</taxon>
        <taxon>Melanomma</taxon>
    </lineage>
</organism>
<sequence length="151" mass="16542">MTLNLSIYAIPVYWVMALWPHALAAGILKSANARVDNANPRGIETNSKVQKSCPSEVYARWERAEAAHKNLLENAPLFIGAVIVGNMAKLPTSTLNTAVGTYLGLRAMYIGLYLNITSRKFALLRSINWAISIGVLFTVFVKAGNKLAYES</sequence>
<comment type="subcellular location">
    <subcellularLocation>
        <location evidence="1">Membrane</location>
    </subcellularLocation>
</comment>
<dbReference type="OrthoDB" id="2122304at2759"/>
<evidence type="ECO:0000256" key="3">
    <source>
        <dbReference type="ARBA" id="ARBA00022989"/>
    </source>
</evidence>
<dbReference type="AlphaFoldDB" id="A0A6A6X4T4"/>
<dbReference type="PANTHER" id="PTHR35371:SF1">
    <property type="entry name" value="BLR7753 PROTEIN"/>
    <property type="match status" value="1"/>
</dbReference>
<evidence type="ECO:0000256" key="4">
    <source>
        <dbReference type="ARBA" id="ARBA00023136"/>
    </source>
</evidence>
<keyword evidence="4 5" id="KW-0472">Membrane</keyword>
<protein>
    <recommendedName>
        <fullName evidence="8">Membrane-associated proteins in eicosanoid and glutathione metabolism</fullName>
    </recommendedName>
</protein>
<dbReference type="InterPro" id="IPR001129">
    <property type="entry name" value="Membr-assoc_MAPEG"/>
</dbReference>
<dbReference type="GO" id="GO:0016020">
    <property type="term" value="C:membrane"/>
    <property type="evidence" value="ECO:0007669"/>
    <property type="project" value="UniProtKB-SubCell"/>
</dbReference>
<dbReference type="Pfam" id="PF01124">
    <property type="entry name" value="MAPEG"/>
    <property type="match status" value="1"/>
</dbReference>
<gene>
    <name evidence="6" type="ORF">K505DRAFT_377019</name>
</gene>
<dbReference type="EMBL" id="MU002036">
    <property type="protein sequence ID" value="KAF2791135.1"/>
    <property type="molecule type" value="Genomic_DNA"/>
</dbReference>
<accession>A0A6A6X4T4</accession>
<evidence type="ECO:0000256" key="5">
    <source>
        <dbReference type="SAM" id="Phobius"/>
    </source>
</evidence>
<evidence type="ECO:0000313" key="6">
    <source>
        <dbReference type="EMBL" id="KAF2791135.1"/>
    </source>
</evidence>
<evidence type="ECO:0000256" key="2">
    <source>
        <dbReference type="ARBA" id="ARBA00022692"/>
    </source>
</evidence>
<keyword evidence="2 5" id="KW-0812">Transmembrane</keyword>
<feature type="transmembrane region" description="Helical" evidence="5">
    <location>
        <begin position="94"/>
        <end position="114"/>
    </location>
</feature>
<dbReference type="Gene3D" id="1.20.120.550">
    <property type="entry name" value="Membrane associated eicosanoid/glutathione metabolism-like domain"/>
    <property type="match status" value="1"/>
</dbReference>
<keyword evidence="7" id="KW-1185">Reference proteome</keyword>
<feature type="transmembrane region" description="Helical" evidence="5">
    <location>
        <begin position="6"/>
        <end position="28"/>
    </location>
</feature>
<evidence type="ECO:0000313" key="7">
    <source>
        <dbReference type="Proteomes" id="UP000799757"/>
    </source>
</evidence>
<evidence type="ECO:0000256" key="1">
    <source>
        <dbReference type="ARBA" id="ARBA00004370"/>
    </source>
</evidence>
<name>A0A6A6X4T4_9PLEO</name>
<dbReference type="PANTHER" id="PTHR35371">
    <property type="entry name" value="INNER MEMBRANE PROTEIN"/>
    <property type="match status" value="1"/>
</dbReference>
<evidence type="ECO:0008006" key="8">
    <source>
        <dbReference type="Google" id="ProtNLM"/>
    </source>
</evidence>
<dbReference type="Proteomes" id="UP000799757">
    <property type="component" value="Unassembled WGS sequence"/>
</dbReference>
<dbReference type="SUPFAM" id="SSF161084">
    <property type="entry name" value="MAPEG domain-like"/>
    <property type="match status" value="1"/>
</dbReference>
<keyword evidence="3 5" id="KW-1133">Transmembrane helix</keyword>
<proteinExistence type="predicted"/>
<reference evidence="6" key="1">
    <citation type="journal article" date="2020" name="Stud. Mycol.">
        <title>101 Dothideomycetes genomes: a test case for predicting lifestyles and emergence of pathogens.</title>
        <authorList>
            <person name="Haridas S."/>
            <person name="Albert R."/>
            <person name="Binder M."/>
            <person name="Bloem J."/>
            <person name="Labutti K."/>
            <person name="Salamov A."/>
            <person name="Andreopoulos B."/>
            <person name="Baker S."/>
            <person name="Barry K."/>
            <person name="Bills G."/>
            <person name="Bluhm B."/>
            <person name="Cannon C."/>
            <person name="Castanera R."/>
            <person name="Culley D."/>
            <person name="Daum C."/>
            <person name="Ezra D."/>
            <person name="Gonzalez J."/>
            <person name="Henrissat B."/>
            <person name="Kuo A."/>
            <person name="Liang C."/>
            <person name="Lipzen A."/>
            <person name="Lutzoni F."/>
            <person name="Magnuson J."/>
            <person name="Mondo S."/>
            <person name="Nolan M."/>
            <person name="Ohm R."/>
            <person name="Pangilinan J."/>
            <person name="Park H.-J."/>
            <person name="Ramirez L."/>
            <person name="Alfaro M."/>
            <person name="Sun H."/>
            <person name="Tritt A."/>
            <person name="Yoshinaga Y."/>
            <person name="Zwiers L.-H."/>
            <person name="Turgeon B."/>
            <person name="Goodwin S."/>
            <person name="Spatafora J."/>
            <person name="Crous P."/>
            <person name="Grigoriev I."/>
        </authorList>
    </citation>
    <scope>NUCLEOTIDE SEQUENCE</scope>
    <source>
        <strain evidence="6">CBS 109.77</strain>
    </source>
</reference>
<feature type="transmembrane region" description="Helical" evidence="5">
    <location>
        <begin position="126"/>
        <end position="144"/>
    </location>
</feature>